<dbReference type="Pfam" id="PF10240">
    <property type="entry name" value="DUF2464"/>
    <property type="match status" value="1"/>
</dbReference>
<evidence type="ECO:0000256" key="12">
    <source>
        <dbReference type="ARBA" id="ARBA00033024"/>
    </source>
</evidence>
<dbReference type="PANTHER" id="PTHR31612:SF2">
    <property type="entry name" value="MULTIVESICULAR BODY SUBUNIT 12A"/>
    <property type="match status" value="1"/>
</dbReference>
<dbReference type="GO" id="GO:0005829">
    <property type="term" value="C:cytosol"/>
    <property type="evidence" value="ECO:0007669"/>
    <property type="project" value="TreeGrafter"/>
</dbReference>
<dbReference type="GO" id="GO:0019075">
    <property type="term" value="P:virus maturation"/>
    <property type="evidence" value="ECO:0007669"/>
    <property type="project" value="TreeGrafter"/>
</dbReference>
<evidence type="ECO:0000256" key="3">
    <source>
        <dbReference type="ARBA" id="ARBA00010432"/>
    </source>
</evidence>
<dbReference type="EMBL" id="JW872306">
    <property type="protein sequence ID" value="AFP04824.1"/>
    <property type="molecule type" value="mRNA"/>
</dbReference>
<evidence type="ECO:0000256" key="4">
    <source>
        <dbReference type="ARBA" id="ARBA00017653"/>
    </source>
</evidence>
<evidence type="ECO:0000256" key="7">
    <source>
        <dbReference type="ARBA" id="ARBA00022753"/>
    </source>
</evidence>
<keyword evidence="9" id="KW-0729">SH3-binding</keyword>
<feature type="domain" description="MABP" evidence="15">
    <location>
        <begin position="7"/>
        <end position="149"/>
    </location>
</feature>
<protein>
    <recommendedName>
        <fullName evidence="4">Multivesicular body subunit 12A</fullName>
    </recommendedName>
    <alternativeName>
        <fullName evidence="12">ESCRT-I complex subunit MVB12A</fullName>
    </alternativeName>
    <alternativeName>
        <fullName evidence="11">Protein FAM125A</fullName>
    </alternativeName>
</protein>
<dbReference type="InterPro" id="IPR023340">
    <property type="entry name" value="UMA"/>
</dbReference>
<evidence type="ECO:0000256" key="11">
    <source>
        <dbReference type="ARBA" id="ARBA00033002"/>
    </source>
</evidence>
<dbReference type="AlphaFoldDB" id="V9KZN5"/>
<evidence type="ECO:0000256" key="6">
    <source>
        <dbReference type="ARBA" id="ARBA00022490"/>
    </source>
</evidence>
<dbReference type="FunFam" id="2.100.10.50:FF:000002">
    <property type="entry name" value="Multivesicular body subunit 12B"/>
    <property type="match status" value="1"/>
</dbReference>
<dbReference type="InterPro" id="IPR040335">
    <property type="entry name" value="MVB12A"/>
</dbReference>
<reference evidence="16" key="1">
    <citation type="journal article" date="2014" name="Nature">
        <title>Elephant shark genome provides unique insights into gnathostome evolution.</title>
        <authorList>
            <consortium name="International Elephant Shark Genome Sequencing Consortium"/>
            <person name="Venkatesh B."/>
            <person name="Lee A.P."/>
            <person name="Ravi V."/>
            <person name="Maurya A.K."/>
            <person name="Lian M.M."/>
            <person name="Swann J.B."/>
            <person name="Ohta Y."/>
            <person name="Flajnik M.F."/>
            <person name="Sutoh Y."/>
            <person name="Kasahara M."/>
            <person name="Hoon S."/>
            <person name="Gangu V."/>
            <person name="Roy S.W."/>
            <person name="Irimia M."/>
            <person name="Korzh V."/>
            <person name="Kondrychyn I."/>
            <person name="Lim Z.W."/>
            <person name="Tay B.H."/>
            <person name="Tohari S."/>
            <person name="Kong K.W."/>
            <person name="Ho S."/>
            <person name="Lorente-Galdos B."/>
            <person name="Quilez J."/>
            <person name="Marques-Bonet T."/>
            <person name="Raney B.J."/>
            <person name="Ingham P.W."/>
            <person name="Tay A."/>
            <person name="Hillier L.W."/>
            <person name="Minx P."/>
            <person name="Boehm T."/>
            <person name="Wilson R.K."/>
            <person name="Brenner S."/>
            <person name="Warren W.C."/>
        </authorList>
    </citation>
    <scope>NUCLEOTIDE SEQUENCE</scope>
    <source>
        <tissue evidence="16">Gills</tissue>
    </source>
</reference>
<evidence type="ECO:0000256" key="9">
    <source>
        <dbReference type="ARBA" id="ARBA00023036"/>
    </source>
</evidence>
<dbReference type="GO" id="GO:0015031">
    <property type="term" value="P:protein transport"/>
    <property type="evidence" value="ECO:0007669"/>
    <property type="project" value="UniProtKB-KW"/>
</dbReference>
<comment type="function">
    <text evidence="13">Component of the ESCRT-I complex, a regulator of vesicular trafficking process. Required for the sorting of endocytic ubiquitinated cargos into multivesicular bodies.</text>
</comment>
<keyword evidence="10" id="KW-0472">Membrane</keyword>
<dbReference type="GO" id="GO:0031902">
    <property type="term" value="C:late endosome membrane"/>
    <property type="evidence" value="ECO:0007669"/>
    <property type="project" value="UniProtKB-SubCell"/>
</dbReference>
<dbReference type="InterPro" id="IPR023341">
    <property type="entry name" value="MABP"/>
</dbReference>
<dbReference type="GO" id="GO:0032510">
    <property type="term" value="P:endosome to lysosome transport via multivesicular body sorting pathway"/>
    <property type="evidence" value="ECO:0007669"/>
    <property type="project" value="TreeGrafter"/>
</dbReference>
<dbReference type="GO" id="GO:0032801">
    <property type="term" value="P:receptor catabolic process"/>
    <property type="evidence" value="ECO:0007669"/>
    <property type="project" value="TreeGrafter"/>
</dbReference>
<dbReference type="GO" id="GO:0042058">
    <property type="term" value="P:regulation of epidermal growth factor receptor signaling pathway"/>
    <property type="evidence" value="ECO:0007669"/>
    <property type="project" value="TreeGrafter"/>
</dbReference>
<comment type="subcellular location">
    <subcellularLocation>
        <location evidence="1">Cytoplasm</location>
    </subcellularLocation>
    <subcellularLocation>
        <location evidence="2">Late endosome membrane</location>
        <topology evidence="2">Peripheral membrane protein</topology>
    </subcellularLocation>
</comment>
<keyword evidence="8" id="KW-0653">Protein transport</keyword>
<dbReference type="PANTHER" id="PTHR31612">
    <property type="entry name" value="MULTIVESICULAR BODY SUBUNIT 12A"/>
    <property type="match status" value="1"/>
</dbReference>
<proteinExistence type="evidence at transcript level"/>
<dbReference type="PROSITE" id="PS51498">
    <property type="entry name" value="MABP"/>
    <property type="match status" value="1"/>
</dbReference>
<evidence type="ECO:0000256" key="10">
    <source>
        <dbReference type="ARBA" id="ARBA00023136"/>
    </source>
</evidence>
<feature type="domain" description="UMA" evidence="14">
    <location>
        <begin position="218"/>
        <end position="267"/>
    </location>
</feature>
<dbReference type="PROSITE" id="PS51497">
    <property type="entry name" value="UMA"/>
    <property type="match status" value="1"/>
</dbReference>
<accession>V9KZN5</accession>
<evidence type="ECO:0000256" key="2">
    <source>
        <dbReference type="ARBA" id="ARBA00004633"/>
    </source>
</evidence>
<keyword evidence="6" id="KW-0963">Cytoplasm</keyword>
<name>V9KZN5_CALMI</name>
<evidence type="ECO:0000256" key="5">
    <source>
        <dbReference type="ARBA" id="ARBA00022448"/>
    </source>
</evidence>
<evidence type="ECO:0000313" key="16">
    <source>
        <dbReference type="EMBL" id="AFP04824.1"/>
    </source>
</evidence>
<dbReference type="InterPro" id="IPR018798">
    <property type="entry name" value="MVB12A/B"/>
</dbReference>
<organism evidence="16">
    <name type="scientific">Callorhinchus milii</name>
    <name type="common">Ghost shark</name>
    <dbReference type="NCBI Taxonomy" id="7868"/>
    <lineage>
        <taxon>Eukaryota</taxon>
        <taxon>Metazoa</taxon>
        <taxon>Chordata</taxon>
        <taxon>Craniata</taxon>
        <taxon>Vertebrata</taxon>
        <taxon>Chondrichthyes</taxon>
        <taxon>Holocephali</taxon>
        <taxon>Chimaeriformes</taxon>
        <taxon>Callorhinchidae</taxon>
        <taxon>Callorhinchus</taxon>
    </lineage>
</organism>
<keyword evidence="7" id="KW-0967">Endosome</keyword>
<dbReference type="GO" id="GO:0017124">
    <property type="term" value="F:SH3 domain binding"/>
    <property type="evidence" value="ECO:0007669"/>
    <property type="project" value="UniProtKB-KW"/>
</dbReference>
<sequence>MAECDCTDALTGVAWTSSQNSCPKEYKIITTTADGSSANFTKGFGKSGCFLCVSALILKENPQGDIVSEIQLLADKSPLPLGYSFINEFLDSKVTVSKKKRLCVKRVPFSEADTAVFDIKLTVKSKQIVPSYTCIGELNGFIIWCKKGQLSRPKPKPSPKTRAINKEMSELSLERETLGVFNQVRQGAPQPRLGKRRSTLEAKDTIYNSENIYGISAMDGVPFVLHPRYEKPLTVVPSAFVGSVQIMSQTDIESKYGYSFVTEKSAATRPPPTPS</sequence>
<evidence type="ECO:0000259" key="15">
    <source>
        <dbReference type="PROSITE" id="PS51498"/>
    </source>
</evidence>
<evidence type="ECO:0000256" key="1">
    <source>
        <dbReference type="ARBA" id="ARBA00004496"/>
    </source>
</evidence>
<keyword evidence="5" id="KW-0813">Transport</keyword>
<evidence type="ECO:0000259" key="14">
    <source>
        <dbReference type="PROSITE" id="PS51497"/>
    </source>
</evidence>
<dbReference type="GO" id="GO:0000813">
    <property type="term" value="C:ESCRT I complex"/>
    <property type="evidence" value="ECO:0007669"/>
    <property type="project" value="InterPro"/>
</dbReference>
<evidence type="ECO:0000256" key="13">
    <source>
        <dbReference type="ARBA" id="ARBA00053101"/>
    </source>
</evidence>
<evidence type="ECO:0000256" key="8">
    <source>
        <dbReference type="ARBA" id="ARBA00022927"/>
    </source>
</evidence>
<dbReference type="Gene3D" id="2.100.10.50">
    <property type="match status" value="1"/>
</dbReference>
<comment type="similarity">
    <text evidence="3">Belongs to the MVB12 family.</text>
</comment>
<dbReference type="GO" id="GO:0046755">
    <property type="term" value="P:viral budding"/>
    <property type="evidence" value="ECO:0007669"/>
    <property type="project" value="TreeGrafter"/>
</dbReference>